<evidence type="ECO:0000313" key="2">
    <source>
        <dbReference type="EMBL" id="SYX82422.1"/>
    </source>
</evidence>
<dbReference type="AlphaFoldDB" id="A0A383R768"/>
<dbReference type="RefSeq" id="WP_138184778.1">
    <property type="nucleotide sequence ID" value="NZ_LS992241.1"/>
</dbReference>
<dbReference type="SUPFAM" id="SSF55729">
    <property type="entry name" value="Acyl-CoA N-acyltransferases (Nat)"/>
    <property type="match status" value="1"/>
</dbReference>
<dbReference type="InterPro" id="IPR000182">
    <property type="entry name" value="GNAT_dom"/>
</dbReference>
<dbReference type="Gene3D" id="3.40.630.30">
    <property type="match status" value="1"/>
</dbReference>
<dbReference type="EC" id="2.3.1.-" evidence="2"/>
<dbReference type="GO" id="GO:0016747">
    <property type="term" value="F:acyltransferase activity, transferring groups other than amino-acyl groups"/>
    <property type="evidence" value="ECO:0007669"/>
    <property type="project" value="InterPro"/>
</dbReference>
<evidence type="ECO:0000259" key="1">
    <source>
        <dbReference type="PROSITE" id="PS51186"/>
    </source>
</evidence>
<keyword evidence="2" id="KW-0808">Transferase</keyword>
<dbReference type="EMBL" id="LS992241">
    <property type="protein sequence ID" value="SYX82422.1"/>
    <property type="molecule type" value="Genomic_DNA"/>
</dbReference>
<protein>
    <submittedName>
        <fullName evidence="2">Uncharacterized N-acetyltransferase YfmK</fullName>
        <ecNumber evidence="2">2.3.1.-</ecNumber>
    </submittedName>
</protein>
<dbReference type="Pfam" id="PF00583">
    <property type="entry name" value="Acetyltransf_1"/>
    <property type="match status" value="1"/>
</dbReference>
<feature type="domain" description="N-acetyltransferase" evidence="1">
    <location>
        <begin position="5"/>
        <end position="151"/>
    </location>
</feature>
<dbReference type="Proteomes" id="UP000304148">
    <property type="component" value="Chromosome"/>
</dbReference>
<name>A0A383R768_PAEAL</name>
<accession>A0A383R768</accession>
<keyword evidence="2" id="KW-0012">Acyltransferase</keyword>
<dbReference type="InterPro" id="IPR016181">
    <property type="entry name" value="Acyl_CoA_acyltransferase"/>
</dbReference>
<proteinExistence type="predicted"/>
<dbReference type="CDD" id="cd04301">
    <property type="entry name" value="NAT_SF"/>
    <property type="match status" value="1"/>
</dbReference>
<gene>
    <name evidence="2" type="primary">yfmK</name>
    <name evidence="2" type="ORF">PBLR_10844</name>
</gene>
<dbReference type="PROSITE" id="PS51186">
    <property type="entry name" value="GNAT"/>
    <property type="match status" value="1"/>
</dbReference>
<sequence length="154" mass="17612">MASIERLEVLNHSHLPILEAWFEDSEVRERMDGMLPLQEWFDYIADNDMYFAWMAYRGEQPVGAIFVELEDGTAYIGLMTEPALRSQGIGKAMVREVMALPEMESVKTWVAGIEEDNMPCLACFKSLGYWSEAEEADEDGFYNLVYERSSEGTT</sequence>
<evidence type="ECO:0000313" key="3">
    <source>
        <dbReference type="Proteomes" id="UP000304148"/>
    </source>
</evidence>
<organism evidence="2 3">
    <name type="scientific">Paenibacillus alvei</name>
    <name type="common">Bacillus alvei</name>
    <dbReference type="NCBI Taxonomy" id="44250"/>
    <lineage>
        <taxon>Bacteria</taxon>
        <taxon>Bacillati</taxon>
        <taxon>Bacillota</taxon>
        <taxon>Bacilli</taxon>
        <taxon>Bacillales</taxon>
        <taxon>Paenibacillaceae</taxon>
        <taxon>Paenibacillus</taxon>
    </lineage>
</organism>
<reference evidence="3" key="1">
    <citation type="submission" date="2018-08" db="EMBL/GenBank/DDBJ databases">
        <authorList>
            <person name="Chevrot R."/>
        </authorList>
    </citation>
    <scope>NUCLEOTIDE SEQUENCE [LARGE SCALE GENOMIC DNA]</scope>
</reference>